<dbReference type="PANTHER" id="PTHR42966">
    <property type="entry name" value="N-ACETYLNEURAMINATE SYNTHASE"/>
    <property type="match status" value="1"/>
</dbReference>
<dbReference type="GO" id="GO:0047444">
    <property type="term" value="F:N-acylneuraminate-9-phosphate synthase activity"/>
    <property type="evidence" value="ECO:0007669"/>
    <property type="project" value="UniProtKB-EC"/>
</dbReference>
<evidence type="ECO:0000256" key="7">
    <source>
        <dbReference type="ARBA" id="ARBA00067780"/>
    </source>
</evidence>
<dbReference type="InterPro" id="IPR013785">
    <property type="entry name" value="Aldolase_TIM"/>
</dbReference>
<comment type="function">
    <text evidence="4">Contributes to protect fish blood from freezing at subzero sea water temperatures. Lowers the blood freezing point. Binds to nascent ice crystals and prevents further growth.</text>
</comment>
<dbReference type="GO" id="GO:1901137">
    <property type="term" value="P:carbohydrate derivative biosynthetic process"/>
    <property type="evidence" value="ECO:0007669"/>
    <property type="project" value="UniProtKB-ARBA"/>
</dbReference>
<proteinExistence type="inferred from homology"/>
<dbReference type="SUPFAM" id="SSF51569">
    <property type="entry name" value="Aldolase"/>
    <property type="match status" value="1"/>
</dbReference>
<dbReference type="SUPFAM" id="SSF51269">
    <property type="entry name" value="AFP III-like domain"/>
    <property type="match status" value="1"/>
</dbReference>
<dbReference type="InterPro" id="IPR013132">
    <property type="entry name" value="PseI/NeuA/B-like_N"/>
</dbReference>
<evidence type="ECO:0000256" key="1">
    <source>
        <dbReference type="ARBA" id="ARBA00007445"/>
    </source>
</evidence>
<evidence type="ECO:0000256" key="5">
    <source>
        <dbReference type="ARBA" id="ARBA00050599"/>
    </source>
</evidence>
<name>A0A662YQJ1_ACIRT</name>
<evidence type="ECO:0000259" key="9">
    <source>
        <dbReference type="PROSITE" id="PS50844"/>
    </source>
</evidence>
<dbReference type="InterPro" id="IPR036732">
    <property type="entry name" value="AFP_Neu5c_C_sf"/>
</dbReference>
<dbReference type="PANTHER" id="PTHR42966:SF1">
    <property type="entry name" value="SIALIC ACID SYNTHASE"/>
    <property type="match status" value="1"/>
</dbReference>
<keyword evidence="3" id="KW-0047">Antifreeze protein</keyword>
<dbReference type="AlphaFoldDB" id="A0A662YQJ1"/>
<keyword evidence="2" id="KW-0808">Transferase</keyword>
<comment type="catalytic activity">
    <reaction evidence="5">
        <text>aldehydo-N-acetyl-D-mannosamine 6-phosphate + phosphoenolpyruvate + H2O = N-acetylneuraminate 9-phosphate + phosphate</text>
        <dbReference type="Rhea" id="RHEA:80835"/>
        <dbReference type="ChEBI" id="CHEBI:15377"/>
        <dbReference type="ChEBI" id="CHEBI:43474"/>
        <dbReference type="ChEBI" id="CHEBI:58557"/>
        <dbReference type="ChEBI" id="CHEBI:58702"/>
        <dbReference type="ChEBI" id="CHEBI:231734"/>
        <dbReference type="EC" id="2.5.1.57"/>
    </reaction>
    <physiologicalReaction direction="left-to-right" evidence="5">
        <dbReference type="Rhea" id="RHEA:80836"/>
    </physiologicalReaction>
</comment>
<evidence type="ECO:0000256" key="4">
    <source>
        <dbReference type="ARBA" id="ARBA00024935"/>
    </source>
</evidence>
<evidence type="ECO:0000313" key="10">
    <source>
        <dbReference type="EMBL" id="RXM98243.1"/>
    </source>
</evidence>
<dbReference type="Gene3D" id="3.20.20.70">
    <property type="entry name" value="Aldolase class I"/>
    <property type="match status" value="1"/>
</dbReference>
<protein>
    <recommendedName>
        <fullName evidence="7">N-acetylneuraminate-9-phosphate synthase</fullName>
        <ecNumber evidence="6">2.5.1.57</ecNumber>
    </recommendedName>
    <alternativeName>
        <fullName evidence="8">Sialic acid synthase</fullName>
    </alternativeName>
</protein>
<comment type="caution">
    <text evidence="10">The sequence shown here is derived from an EMBL/GenBank/DDBJ whole genome shotgun (WGS) entry which is preliminary data.</text>
</comment>
<dbReference type="FunFam" id="3.20.20.70:FF:000144">
    <property type="entry name" value="sialic acid synthase"/>
    <property type="match status" value="1"/>
</dbReference>
<gene>
    <name evidence="10" type="ORF">EOD39_13383</name>
</gene>
<accession>A0A662YQJ1</accession>
<sequence>MPLKFELCPGRMIGGNYPCFIIAEIGQNHQGDIEIAKKMIRMVKDCGADCAKFQKSELEYKFNKSALERPYTSPHSWGKTYGEHKRHLEFSHEQYRELQKYAEEIGIFFTASGMDEMAVEFLHELNVPFFKVGSGDTNNFPYLEKCAKKGCPMVVSSGMQSMETMRRVYQTVKANNPNFCILQCTSAYPLEPENVNLRVIMEYQKEFPDIPIGYSGHETGIAITIAAVALGAKVVERHVTLDKTWKGSDHQASLEPQELTELVQAIRTVERSLGSPIKQILPCEMACHNKLGKSVVAKTAIPKGTVLTIDMLTVKVGEPKGVPPQNIFDLVGKKVSRDIVEDETVVEEAVESYGKKAKC</sequence>
<dbReference type="Pfam" id="PF08666">
    <property type="entry name" value="SAF"/>
    <property type="match status" value="1"/>
</dbReference>
<dbReference type="Pfam" id="PF03102">
    <property type="entry name" value="NeuB"/>
    <property type="match status" value="1"/>
</dbReference>
<dbReference type="InterPro" id="IPR006190">
    <property type="entry name" value="SAF_AFP_Neu5Ac"/>
</dbReference>
<organism evidence="10 11">
    <name type="scientific">Acipenser ruthenus</name>
    <name type="common">Sterlet sturgeon</name>
    <dbReference type="NCBI Taxonomy" id="7906"/>
    <lineage>
        <taxon>Eukaryota</taxon>
        <taxon>Metazoa</taxon>
        <taxon>Chordata</taxon>
        <taxon>Craniata</taxon>
        <taxon>Vertebrata</taxon>
        <taxon>Euteleostomi</taxon>
        <taxon>Actinopterygii</taxon>
        <taxon>Chondrostei</taxon>
        <taxon>Acipenseriformes</taxon>
        <taxon>Acipenseridae</taxon>
        <taxon>Acipenser</taxon>
    </lineage>
</organism>
<evidence type="ECO:0000256" key="8">
    <source>
        <dbReference type="ARBA" id="ARBA00083845"/>
    </source>
</evidence>
<dbReference type="EC" id="2.5.1.57" evidence="6"/>
<dbReference type="EMBL" id="SCEB01000759">
    <property type="protein sequence ID" value="RXM98243.1"/>
    <property type="molecule type" value="Genomic_DNA"/>
</dbReference>
<dbReference type="InterPro" id="IPR006013">
    <property type="entry name" value="Antifreeze_III"/>
</dbReference>
<dbReference type="InterPro" id="IPR057736">
    <property type="entry name" value="SAF_PseI/NeuA/NeuB"/>
</dbReference>
<evidence type="ECO:0000256" key="3">
    <source>
        <dbReference type="ARBA" id="ARBA00023076"/>
    </source>
</evidence>
<dbReference type="GO" id="GO:0016051">
    <property type="term" value="P:carbohydrate biosynthetic process"/>
    <property type="evidence" value="ECO:0007669"/>
    <property type="project" value="InterPro"/>
</dbReference>
<dbReference type="InterPro" id="IPR013974">
    <property type="entry name" value="SAF"/>
</dbReference>
<comment type="similarity">
    <text evidence="1">Belongs to the type-III AFP family.</text>
</comment>
<evidence type="ECO:0000313" key="11">
    <source>
        <dbReference type="Proteomes" id="UP000289886"/>
    </source>
</evidence>
<dbReference type="CDD" id="cd11615">
    <property type="entry name" value="SAF_NeuB_like"/>
    <property type="match status" value="1"/>
</dbReference>
<dbReference type="GO" id="GO:0006054">
    <property type="term" value="P:N-acetylneuraminate metabolic process"/>
    <property type="evidence" value="ECO:0007669"/>
    <property type="project" value="UniProtKB-ARBA"/>
</dbReference>
<dbReference type="PROSITE" id="PS50844">
    <property type="entry name" value="AFP_LIKE"/>
    <property type="match status" value="1"/>
</dbReference>
<dbReference type="Proteomes" id="UP000289886">
    <property type="component" value="Unassembled WGS sequence"/>
</dbReference>
<reference evidence="10 11" key="1">
    <citation type="submission" date="2019-01" db="EMBL/GenBank/DDBJ databases">
        <title>Draft Genome and Complete Hox-Cluster Characterization of the Sterlet Sturgeon (Acipenser ruthenus).</title>
        <authorList>
            <person name="Wei Q."/>
        </authorList>
    </citation>
    <scope>NUCLEOTIDE SEQUENCE [LARGE SCALE GENOMIC DNA]</scope>
    <source>
        <strain evidence="10">WHYD16114868_AA</strain>
        <tissue evidence="10">Blood</tissue>
    </source>
</reference>
<evidence type="ECO:0000256" key="2">
    <source>
        <dbReference type="ARBA" id="ARBA00022679"/>
    </source>
</evidence>
<dbReference type="PRINTS" id="PR00357">
    <property type="entry name" value="ANTIFREEZIII"/>
</dbReference>
<dbReference type="InterPro" id="IPR051690">
    <property type="entry name" value="PseI-like"/>
</dbReference>
<feature type="domain" description="AFP-like" evidence="9">
    <location>
        <begin position="294"/>
        <end position="353"/>
    </location>
</feature>
<keyword evidence="11" id="KW-1185">Reference proteome</keyword>
<dbReference type="SMART" id="SM00858">
    <property type="entry name" value="SAF"/>
    <property type="match status" value="1"/>
</dbReference>
<dbReference type="Gene3D" id="3.90.1210.10">
    <property type="entry name" value="Antifreeze-like/N-acetylneuraminic acid synthase C-terminal domain"/>
    <property type="match status" value="1"/>
</dbReference>
<evidence type="ECO:0000256" key="6">
    <source>
        <dbReference type="ARBA" id="ARBA00066534"/>
    </source>
</evidence>